<dbReference type="EMBL" id="JACCBU010000001">
    <property type="protein sequence ID" value="NYE68875.1"/>
    <property type="molecule type" value="Genomic_DNA"/>
</dbReference>
<gene>
    <name evidence="1" type="ORF">BKA15_000204</name>
</gene>
<reference evidence="1 2" key="1">
    <citation type="submission" date="2020-07" db="EMBL/GenBank/DDBJ databases">
        <title>Sequencing the genomes of 1000 actinobacteria strains.</title>
        <authorList>
            <person name="Klenk H.-P."/>
        </authorList>
    </citation>
    <scope>NUCLEOTIDE SEQUENCE [LARGE SCALE GENOMIC DNA]</scope>
    <source>
        <strain evidence="1 2">DSM 22083</strain>
    </source>
</reference>
<accession>A0A7Y9I2J0</accession>
<protein>
    <submittedName>
        <fullName evidence="1">Uncharacterized protein</fullName>
    </submittedName>
</protein>
<evidence type="ECO:0000313" key="2">
    <source>
        <dbReference type="Proteomes" id="UP000569914"/>
    </source>
</evidence>
<proteinExistence type="predicted"/>
<evidence type="ECO:0000313" key="1">
    <source>
        <dbReference type="EMBL" id="NYE68875.1"/>
    </source>
</evidence>
<dbReference type="Proteomes" id="UP000569914">
    <property type="component" value="Unassembled WGS sequence"/>
</dbReference>
<keyword evidence="2" id="KW-1185">Reference proteome</keyword>
<organism evidence="1 2">
    <name type="scientific">Microlunatus parietis</name>
    <dbReference type="NCBI Taxonomy" id="682979"/>
    <lineage>
        <taxon>Bacteria</taxon>
        <taxon>Bacillati</taxon>
        <taxon>Actinomycetota</taxon>
        <taxon>Actinomycetes</taxon>
        <taxon>Propionibacteriales</taxon>
        <taxon>Propionibacteriaceae</taxon>
        <taxon>Microlunatus</taxon>
    </lineage>
</organism>
<dbReference type="AlphaFoldDB" id="A0A7Y9I2J0"/>
<sequence>MSASKPIATFGVTRDAADPKAGLTLDELGAFVQACHRLGHPGDTPIRITIGWASQIKSIRSHPRPVTTVEADHDG</sequence>
<dbReference type="RefSeq" id="WP_179747744.1">
    <property type="nucleotide sequence ID" value="NZ_JACCBU010000001.1"/>
</dbReference>
<comment type="caution">
    <text evidence="1">The sequence shown here is derived from an EMBL/GenBank/DDBJ whole genome shotgun (WGS) entry which is preliminary data.</text>
</comment>
<name>A0A7Y9I2J0_9ACTN</name>